<feature type="compositionally biased region" description="Basic and acidic residues" evidence="5">
    <location>
        <begin position="568"/>
        <end position="577"/>
    </location>
</feature>
<dbReference type="InterPro" id="IPR031704">
    <property type="entry name" value="Glyco_hydro_36_N"/>
</dbReference>
<keyword evidence="3 7" id="KW-0378">Hydrolase</keyword>
<dbReference type="Pfam" id="PF02065">
    <property type="entry name" value="Melibiase"/>
    <property type="match status" value="1"/>
</dbReference>
<dbReference type="PANTHER" id="PTHR43053:SF3">
    <property type="entry name" value="ALPHA-GALACTOSIDASE C-RELATED"/>
    <property type="match status" value="1"/>
</dbReference>
<evidence type="ECO:0000256" key="1">
    <source>
        <dbReference type="ARBA" id="ARBA00001255"/>
    </source>
</evidence>
<dbReference type="CDD" id="cd14791">
    <property type="entry name" value="GH36"/>
    <property type="match status" value="1"/>
</dbReference>
<organism evidence="7 8">
    <name type="scientific">Tanticharoenia sakaeratensis NBRC 103193</name>
    <dbReference type="NCBI Taxonomy" id="1231623"/>
    <lineage>
        <taxon>Bacteria</taxon>
        <taxon>Pseudomonadati</taxon>
        <taxon>Pseudomonadota</taxon>
        <taxon>Alphaproteobacteria</taxon>
        <taxon>Acetobacterales</taxon>
        <taxon>Acetobacteraceae</taxon>
        <taxon>Tanticharoenia</taxon>
    </lineage>
</organism>
<evidence type="ECO:0000256" key="4">
    <source>
        <dbReference type="ARBA" id="ARBA00023295"/>
    </source>
</evidence>
<feature type="region of interest" description="Disordered" evidence="5">
    <location>
        <begin position="559"/>
        <end position="630"/>
    </location>
</feature>
<dbReference type="InterPro" id="IPR038417">
    <property type="entry name" value="Alpga-gal_N_sf"/>
</dbReference>
<evidence type="ECO:0000256" key="3">
    <source>
        <dbReference type="ARBA" id="ARBA00022801"/>
    </source>
</evidence>
<dbReference type="GO" id="GO:0004557">
    <property type="term" value="F:alpha-galactosidase activity"/>
    <property type="evidence" value="ECO:0007669"/>
    <property type="project" value="UniProtKB-EC"/>
</dbReference>
<dbReference type="EC" id="3.2.1.22" evidence="2"/>
<dbReference type="InterPro" id="IPR017853">
    <property type="entry name" value="GH"/>
</dbReference>
<dbReference type="EMBL" id="BALE01000058">
    <property type="protein sequence ID" value="GAN55757.1"/>
    <property type="molecule type" value="Genomic_DNA"/>
</dbReference>
<proteinExistence type="predicted"/>
<evidence type="ECO:0000259" key="6">
    <source>
        <dbReference type="Pfam" id="PF16875"/>
    </source>
</evidence>
<comment type="catalytic activity">
    <reaction evidence="1">
        <text>Hydrolysis of terminal, non-reducing alpha-D-galactose residues in alpha-D-galactosides, including galactose oligosaccharides, galactomannans and galactolipids.</text>
        <dbReference type="EC" id="3.2.1.22"/>
    </reaction>
</comment>
<comment type="caution">
    <text evidence="7">The sequence shown here is derived from an EMBL/GenBank/DDBJ whole genome shotgun (WGS) entry which is preliminary data.</text>
</comment>
<dbReference type="AlphaFoldDB" id="A0A0D6MPZ0"/>
<dbReference type="InterPro" id="IPR050985">
    <property type="entry name" value="Alpha-glycosidase_related"/>
</dbReference>
<keyword evidence="4" id="KW-0326">Glycosidase</keyword>
<accession>A0A0D6MPZ0</accession>
<dbReference type="GO" id="GO:0016052">
    <property type="term" value="P:carbohydrate catabolic process"/>
    <property type="evidence" value="ECO:0007669"/>
    <property type="project" value="InterPro"/>
</dbReference>
<dbReference type="STRING" id="1231623.Tasa_058_031"/>
<dbReference type="Gene3D" id="2.70.98.60">
    <property type="entry name" value="alpha-galactosidase from lactobacil brevis"/>
    <property type="match status" value="1"/>
</dbReference>
<dbReference type="InterPro" id="IPR000111">
    <property type="entry name" value="Glyco_hydro_27/36_CS"/>
</dbReference>
<dbReference type="SUPFAM" id="SSF51445">
    <property type="entry name" value="(Trans)glycosidases"/>
    <property type="match status" value="1"/>
</dbReference>
<gene>
    <name evidence="7" type="ORF">Tasa_058_031</name>
</gene>
<dbReference type="Pfam" id="PF16875">
    <property type="entry name" value="Glyco_hydro_36N"/>
    <property type="match status" value="1"/>
</dbReference>
<reference evidence="7 8" key="1">
    <citation type="submission" date="2012-10" db="EMBL/GenBank/DDBJ databases">
        <title>Genome sequencing of Tanticharoenia sakaeratensis NBRC 103193.</title>
        <authorList>
            <person name="Azuma Y."/>
            <person name="Hadano H."/>
            <person name="Hirakawa H."/>
            <person name="Matsushita K."/>
        </authorList>
    </citation>
    <scope>NUCLEOTIDE SEQUENCE [LARGE SCALE GENOMIC DNA]</scope>
    <source>
        <strain evidence="7 8">NBRC 103193</strain>
    </source>
</reference>
<dbReference type="InterPro" id="IPR002252">
    <property type="entry name" value="Glyco_hydro_36"/>
</dbReference>
<dbReference type="Gene3D" id="3.20.20.70">
    <property type="entry name" value="Aldolase class I"/>
    <property type="match status" value="1"/>
</dbReference>
<dbReference type="InterPro" id="IPR013785">
    <property type="entry name" value="Aldolase_TIM"/>
</dbReference>
<evidence type="ECO:0000313" key="8">
    <source>
        <dbReference type="Proteomes" id="UP000032679"/>
    </source>
</evidence>
<protein>
    <recommendedName>
        <fullName evidence="2">alpha-galactosidase</fullName>
        <ecNumber evidence="2">3.2.1.22</ecNumber>
    </recommendedName>
</protein>
<evidence type="ECO:0000256" key="2">
    <source>
        <dbReference type="ARBA" id="ARBA00012755"/>
    </source>
</evidence>
<keyword evidence="8" id="KW-1185">Reference proteome</keyword>
<dbReference type="PRINTS" id="PR00743">
    <property type="entry name" value="GLHYDRLASE36"/>
</dbReference>
<dbReference type="PROSITE" id="PS00512">
    <property type="entry name" value="ALPHA_GALACTOSIDASE"/>
    <property type="match status" value="1"/>
</dbReference>
<name>A0A0D6MPZ0_9PROT</name>
<dbReference type="PANTHER" id="PTHR43053">
    <property type="entry name" value="GLYCOSIDASE FAMILY 31"/>
    <property type="match status" value="1"/>
</dbReference>
<evidence type="ECO:0000313" key="7">
    <source>
        <dbReference type="EMBL" id="GAN55757.1"/>
    </source>
</evidence>
<dbReference type="Proteomes" id="UP000032679">
    <property type="component" value="Unassembled WGS sequence"/>
</dbReference>
<evidence type="ECO:0000256" key="5">
    <source>
        <dbReference type="SAM" id="MobiDB-lite"/>
    </source>
</evidence>
<feature type="compositionally biased region" description="Basic and acidic residues" evidence="5">
    <location>
        <begin position="609"/>
        <end position="622"/>
    </location>
</feature>
<feature type="compositionally biased region" description="Basic and acidic residues" evidence="5">
    <location>
        <begin position="654"/>
        <end position="665"/>
    </location>
</feature>
<sequence length="734" mass="79341">MGLAGAAGLAGRATGAAAVIATSDSDASESASVGVSGAPFEAGSGAATAPVIPGIEAAGEGSSAPMRLLRLDGTRATLLLIARHTGLPEIAHWGARLPDDLDAQSVFAMRAPEMPDNGPDQWQPLITLLDTIGGWSLDMPGLIASRPDGTAWTAAFTITAIDHTPGQLTLQATDDLSRLRLDITLTLGTEDVLSAQTVLTNTGETPLDVARLVSGTFLLPDTMTTFGVMHGAWGMEWGQSPTELRNGALVIESRRNRSHDHFPGLVAGATGTTQNTGEAYGAQLGWSGGHRFCVERMEDARYRLSVSEYLYPGEGSLPPGAALKTPVAYAAFSPQGYAGIARAFQAFARAHVLQWPGGAMKPRPVLLNSWEGNLFDLHEDCLRRQIDATADLGVERFVLDDGWFGSRRNDRQGLGDWTVARSIFPQGLRPLSDHVHARGMQFGLWYEPEMANPDSNVFRAHPDWALQVRGRPLLTSRRQVALDISRPEVADHLFTTLSHEVTNSRIDYIKWDFNRDLLDAADAQGRAAYRRQVLALYALWDRLHHAHPELEIESCASGGGRHLRASGHRAEPAETHRCRTHAPARLDRAPQTPAWRAASWRGPVRGRRPGSDRARRHLDGPADGHLSSGAGKLAAGAAFGTGQALRPRHGVSLSRDDPETPDRPRRPTVTRTDAPLRGWPCPVRRGPHGHGALPPRPCAADGVCDRVPGGAERLMRCKRPHYRRMPPSASPTRQ</sequence>
<feature type="domain" description="Glycosyl hydrolase family 36 N-terminal" evidence="6">
    <location>
        <begin position="86"/>
        <end position="305"/>
    </location>
</feature>
<feature type="region of interest" description="Disordered" evidence="5">
    <location>
        <begin position="642"/>
        <end position="680"/>
    </location>
</feature>